<keyword evidence="1" id="KW-0812">Transmembrane</keyword>
<sequence>MDSFPQPTERDIVALAVTFTYSLLLLATAEAIRILFQYDTDFTRKVIHIGAGTWAWGVFILFEKWQFAIIPFGIYIAITYLALRLKLLKSMDPSEGATPGTIYFCFSITVLFYVFHAGFDEGWPRGREYLAMSGIMAMTFGDAMASIVGRRSGTRPVPIPFAILNKTIEGSWACFVSIVVVEVFTLGVLAGPTIGQSGVIFGALTAAVLGTWLEAISPWGTDNLTVPFGLRLIFSNNALSLATDVRRYLDFCYPKGVQPSVETATFHFRRCLENPKR</sequence>
<feature type="transmembrane region" description="Helical" evidence="1">
    <location>
        <begin position="170"/>
        <end position="188"/>
    </location>
</feature>
<dbReference type="PANTHER" id="PTHR31303:SF1">
    <property type="entry name" value="CTP-DEPENDENT DIACYLGLYCEROL KINASE 1"/>
    <property type="match status" value="1"/>
</dbReference>
<keyword evidence="1" id="KW-1133">Transmembrane helix</keyword>
<keyword evidence="1" id="KW-0472">Membrane</keyword>
<dbReference type="Proteomes" id="UP000268093">
    <property type="component" value="Unassembled WGS sequence"/>
</dbReference>
<dbReference type="AlphaFoldDB" id="A0A433D7M0"/>
<evidence type="ECO:0000256" key="1">
    <source>
        <dbReference type="SAM" id="Phobius"/>
    </source>
</evidence>
<evidence type="ECO:0000313" key="2">
    <source>
        <dbReference type="EMBL" id="RUP46854.1"/>
    </source>
</evidence>
<feature type="transmembrane region" description="Helical" evidence="1">
    <location>
        <begin position="12"/>
        <end position="34"/>
    </location>
</feature>
<feature type="transmembrane region" description="Helical" evidence="1">
    <location>
        <begin position="68"/>
        <end position="85"/>
    </location>
</feature>
<comment type="caution">
    <text evidence="2">The sequence shown here is derived from an EMBL/GenBank/DDBJ whole genome shotgun (WGS) entry which is preliminary data.</text>
</comment>
<dbReference type="EMBL" id="RBNI01005280">
    <property type="protein sequence ID" value="RUP46854.1"/>
    <property type="molecule type" value="Genomic_DNA"/>
</dbReference>
<accession>A0A433D7M0</accession>
<proteinExistence type="predicted"/>
<dbReference type="OrthoDB" id="377083at2759"/>
<feature type="transmembrane region" description="Helical" evidence="1">
    <location>
        <begin position="129"/>
        <end position="149"/>
    </location>
</feature>
<dbReference type="PANTHER" id="PTHR31303">
    <property type="entry name" value="CTP-DEPENDENT DIACYLGLYCEROL KINASE 1"/>
    <property type="match status" value="1"/>
</dbReference>
<organism evidence="2 3">
    <name type="scientific">Jimgerdemannia flammicorona</name>
    <dbReference type="NCBI Taxonomy" id="994334"/>
    <lineage>
        <taxon>Eukaryota</taxon>
        <taxon>Fungi</taxon>
        <taxon>Fungi incertae sedis</taxon>
        <taxon>Mucoromycota</taxon>
        <taxon>Mucoromycotina</taxon>
        <taxon>Endogonomycetes</taxon>
        <taxon>Endogonales</taxon>
        <taxon>Endogonaceae</taxon>
        <taxon>Jimgerdemannia</taxon>
    </lineage>
</organism>
<keyword evidence="2" id="KW-0548">Nucleotidyltransferase</keyword>
<feature type="transmembrane region" description="Helical" evidence="1">
    <location>
        <begin position="97"/>
        <end position="117"/>
    </location>
</feature>
<gene>
    <name evidence="2" type="ORF">BC936DRAFT_146455</name>
</gene>
<reference evidence="2 3" key="1">
    <citation type="journal article" date="2018" name="New Phytol.">
        <title>Phylogenomics of Endogonaceae and evolution of mycorrhizas within Mucoromycota.</title>
        <authorList>
            <person name="Chang Y."/>
            <person name="Desiro A."/>
            <person name="Na H."/>
            <person name="Sandor L."/>
            <person name="Lipzen A."/>
            <person name="Clum A."/>
            <person name="Barry K."/>
            <person name="Grigoriev I.V."/>
            <person name="Martin F.M."/>
            <person name="Stajich J.E."/>
            <person name="Smith M.E."/>
            <person name="Bonito G."/>
            <person name="Spatafora J.W."/>
        </authorList>
    </citation>
    <scope>NUCLEOTIDE SEQUENCE [LARGE SCALE GENOMIC DNA]</scope>
    <source>
        <strain evidence="2 3">GMNB39</strain>
    </source>
</reference>
<keyword evidence="2" id="KW-0808">Transferase</keyword>
<protein>
    <submittedName>
        <fullName evidence="2">Phosphatidate cytidylyltransferase</fullName>
    </submittedName>
</protein>
<keyword evidence="3" id="KW-1185">Reference proteome</keyword>
<name>A0A433D7M0_9FUNG</name>
<dbReference type="GO" id="GO:0016779">
    <property type="term" value="F:nucleotidyltransferase activity"/>
    <property type="evidence" value="ECO:0007669"/>
    <property type="project" value="UniProtKB-KW"/>
</dbReference>
<feature type="transmembrane region" description="Helical" evidence="1">
    <location>
        <begin position="194"/>
        <end position="213"/>
    </location>
</feature>
<dbReference type="GO" id="GO:0004143">
    <property type="term" value="F:ATP-dependent diacylglycerol kinase activity"/>
    <property type="evidence" value="ECO:0007669"/>
    <property type="project" value="InterPro"/>
</dbReference>
<dbReference type="InterPro" id="IPR037997">
    <property type="entry name" value="Dgk1-like"/>
</dbReference>
<evidence type="ECO:0000313" key="3">
    <source>
        <dbReference type="Proteomes" id="UP000268093"/>
    </source>
</evidence>